<sequence length="92" mass="10801">MNTEIINTRTPSRLDWDIAIEATNTILNEIIAWSSREKVLELQKPNPDKRRLSKLETRWLQAQRDNHPGNFKELPLMIAIIEKYSAVINQNF</sequence>
<gene>
    <name evidence="1" type="ORF">MKQ68_19060</name>
</gene>
<evidence type="ECO:0000313" key="2">
    <source>
        <dbReference type="Proteomes" id="UP001162741"/>
    </source>
</evidence>
<dbReference type="RefSeq" id="WP_264280492.1">
    <property type="nucleotide sequence ID" value="NZ_CP107006.1"/>
</dbReference>
<protein>
    <submittedName>
        <fullName evidence="1">Uncharacterized protein</fullName>
    </submittedName>
</protein>
<organism evidence="1 2">
    <name type="scientific">Chitinophaga horti</name>
    <dbReference type="NCBI Taxonomy" id="2920382"/>
    <lineage>
        <taxon>Bacteria</taxon>
        <taxon>Pseudomonadati</taxon>
        <taxon>Bacteroidota</taxon>
        <taxon>Chitinophagia</taxon>
        <taxon>Chitinophagales</taxon>
        <taxon>Chitinophagaceae</taxon>
        <taxon>Chitinophaga</taxon>
    </lineage>
</organism>
<dbReference type="EMBL" id="CP107006">
    <property type="protein sequence ID" value="UYQ92190.1"/>
    <property type="molecule type" value="Genomic_DNA"/>
</dbReference>
<evidence type="ECO:0000313" key="1">
    <source>
        <dbReference type="EMBL" id="UYQ92190.1"/>
    </source>
</evidence>
<accession>A0ABY6IXS5</accession>
<keyword evidence="2" id="KW-1185">Reference proteome</keyword>
<dbReference type="Proteomes" id="UP001162741">
    <property type="component" value="Chromosome"/>
</dbReference>
<name>A0ABY6IXS5_9BACT</name>
<proteinExistence type="predicted"/>
<reference evidence="1" key="1">
    <citation type="submission" date="2022-10" db="EMBL/GenBank/DDBJ databases">
        <title>Chitinophaga sp. nov., isolated from soil.</title>
        <authorList>
            <person name="Jeon C.O."/>
        </authorList>
    </citation>
    <scope>NUCLEOTIDE SEQUENCE</scope>
    <source>
        <strain evidence="1">R8</strain>
    </source>
</reference>